<name>A0A1S3KAJ6_LINAN</name>
<dbReference type="GO" id="GO:0031902">
    <property type="term" value="C:late endosome membrane"/>
    <property type="evidence" value="ECO:0007669"/>
    <property type="project" value="UniProtKB-SubCell"/>
</dbReference>
<evidence type="ECO:0000256" key="2">
    <source>
        <dbReference type="ARBA" id="ARBA00004155"/>
    </source>
</evidence>
<evidence type="ECO:0000256" key="10">
    <source>
        <dbReference type="ARBA" id="ARBA00023136"/>
    </source>
</evidence>
<evidence type="ECO:0000313" key="19">
    <source>
        <dbReference type="RefSeq" id="XP_013419464.1"/>
    </source>
</evidence>
<dbReference type="InParanoid" id="A0A1S3KAJ6"/>
<dbReference type="PANTHER" id="PTHR22950">
    <property type="entry name" value="AMINO ACID TRANSPORTER"/>
    <property type="match status" value="1"/>
</dbReference>
<keyword evidence="12" id="KW-0325">Glycoprotein</keyword>
<dbReference type="Proteomes" id="UP000085678">
    <property type="component" value="Unplaced"/>
</dbReference>
<dbReference type="Pfam" id="PF01490">
    <property type="entry name" value="Aa_trans"/>
    <property type="match status" value="2"/>
</dbReference>
<feature type="transmembrane region" description="Helical" evidence="16">
    <location>
        <begin position="467"/>
        <end position="489"/>
    </location>
</feature>
<evidence type="ECO:0000256" key="8">
    <source>
        <dbReference type="ARBA" id="ARBA00022989"/>
    </source>
</evidence>
<accession>A0A1S3KAJ6</accession>
<keyword evidence="11" id="KW-1015">Disulfide bond</keyword>
<keyword evidence="18" id="KW-1185">Reference proteome</keyword>
<comment type="similarity">
    <text evidence="14">Belongs to the amino acid/polyamine transporter 2 family. SLC38A9 subfamily.</text>
</comment>
<dbReference type="STRING" id="7574.A0A1S3KAJ6"/>
<dbReference type="AlphaFoldDB" id="A0A1S3KAJ6"/>
<gene>
    <name evidence="19" type="primary">LOC106180120</name>
</gene>
<evidence type="ECO:0000313" key="18">
    <source>
        <dbReference type="Proteomes" id="UP000085678"/>
    </source>
</evidence>
<keyword evidence="7" id="KW-0029">Amino-acid transport</keyword>
<evidence type="ECO:0000256" key="3">
    <source>
        <dbReference type="ARBA" id="ARBA00022448"/>
    </source>
</evidence>
<feature type="transmembrane region" description="Helical" evidence="16">
    <location>
        <begin position="569"/>
        <end position="589"/>
    </location>
</feature>
<evidence type="ECO:0000256" key="1">
    <source>
        <dbReference type="ARBA" id="ARBA00004107"/>
    </source>
</evidence>
<feature type="domain" description="Amino acid transporter transmembrane" evidence="17">
    <location>
        <begin position="321"/>
        <end position="585"/>
    </location>
</feature>
<keyword evidence="6" id="KW-0967">Endosome</keyword>
<organism evidence="18 19">
    <name type="scientific">Lingula anatina</name>
    <name type="common">Brachiopod</name>
    <name type="synonym">Lingula unguis</name>
    <dbReference type="NCBI Taxonomy" id="7574"/>
    <lineage>
        <taxon>Eukaryota</taxon>
        <taxon>Metazoa</taxon>
        <taxon>Spiralia</taxon>
        <taxon>Lophotrochozoa</taxon>
        <taxon>Brachiopoda</taxon>
        <taxon>Linguliformea</taxon>
        <taxon>Lingulata</taxon>
        <taxon>Lingulida</taxon>
        <taxon>Linguloidea</taxon>
        <taxon>Lingulidae</taxon>
        <taxon>Lingula</taxon>
    </lineage>
</organism>
<feature type="transmembrane region" description="Helical" evidence="16">
    <location>
        <begin position="382"/>
        <end position="404"/>
    </location>
</feature>
<keyword evidence="4 16" id="KW-0812">Transmembrane</keyword>
<evidence type="ECO:0000256" key="12">
    <source>
        <dbReference type="ARBA" id="ARBA00023180"/>
    </source>
</evidence>
<dbReference type="GO" id="GO:0005765">
    <property type="term" value="C:lysosomal membrane"/>
    <property type="evidence" value="ECO:0007669"/>
    <property type="project" value="UniProtKB-SubCell"/>
</dbReference>
<feature type="transmembrane region" description="Helical" evidence="16">
    <location>
        <begin position="171"/>
        <end position="192"/>
    </location>
</feature>
<evidence type="ECO:0000256" key="15">
    <source>
        <dbReference type="SAM" id="MobiDB-lite"/>
    </source>
</evidence>
<dbReference type="KEGG" id="lak:106180120"/>
<keyword evidence="10 16" id="KW-0472">Membrane</keyword>
<feature type="transmembrane region" description="Helical" evidence="16">
    <location>
        <begin position="425"/>
        <end position="447"/>
    </location>
</feature>
<dbReference type="OrthoDB" id="294730at2759"/>
<feature type="domain" description="Amino acid transporter transmembrane" evidence="17">
    <location>
        <begin position="143"/>
        <end position="265"/>
    </location>
</feature>
<feature type="transmembrane region" description="Helical" evidence="16">
    <location>
        <begin position="510"/>
        <end position="528"/>
    </location>
</feature>
<comment type="subcellular location">
    <subcellularLocation>
        <location evidence="1">Late endosome membrane</location>
        <topology evidence="1">Multi-pass membrane protein</topology>
    </subcellularLocation>
    <subcellularLocation>
        <location evidence="2">Lysosome membrane</location>
        <topology evidence="2">Multi-pass membrane protein</topology>
    </subcellularLocation>
</comment>
<evidence type="ECO:0000256" key="14">
    <source>
        <dbReference type="ARBA" id="ARBA00038442"/>
    </source>
</evidence>
<feature type="region of interest" description="Disordered" evidence="15">
    <location>
        <begin position="1"/>
        <end position="28"/>
    </location>
</feature>
<dbReference type="PANTHER" id="PTHR22950:SF244">
    <property type="entry name" value="NEUTRAL AMINO ACID TRANSPORTER 9"/>
    <property type="match status" value="1"/>
</dbReference>
<keyword evidence="13" id="KW-0458">Lysosome</keyword>
<dbReference type="GeneID" id="106180120"/>
<protein>
    <submittedName>
        <fullName evidence="19">Sodium-coupled neutral amino acid transporter 9 isoform X1</fullName>
    </submittedName>
</protein>
<dbReference type="GO" id="GO:0046872">
    <property type="term" value="F:metal ion binding"/>
    <property type="evidence" value="ECO:0007669"/>
    <property type="project" value="UniProtKB-KW"/>
</dbReference>
<evidence type="ECO:0000256" key="11">
    <source>
        <dbReference type="ARBA" id="ARBA00023157"/>
    </source>
</evidence>
<evidence type="ECO:0000256" key="6">
    <source>
        <dbReference type="ARBA" id="ARBA00022753"/>
    </source>
</evidence>
<reference evidence="19" key="1">
    <citation type="submission" date="2025-08" db="UniProtKB">
        <authorList>
            <consortium name="RefSeq"/>
        </authorList>
    </citation>
    <scope>IDENTIFICATION</scope>
    <source>
        <tissue evidence="19">Gonads</tissue>
    </source>
</reference>
<sequence length="593" mass="66297">MSLDSMRSVDEEVSPLLASPVEDLEGENAPFRDANSIRGRASETQMGPSASWPRLTQNETRSLKTIGRNDSFKRRPVCYQAITGNSSVQSGTVQYDENTVAAINRYKYYSRLDPSRGSSLLMPDHVVPSQFFYPLPVTPTGKQSSIITIFSIWNTMMGTSLLSMPWGLGESGFGCGIGIIVVMGILTLYTSYRVMKSVGYIQTKGEILEFSDVCKKFLGKWGEYSAVFFSLAALLGAMIVYWVLMSNFLYNTVRFIFGLSHPLSNHTSAPSIDGTTLCATPYHGHISNSTTYHLSQNGLLLSTGLQSETDTFNEVWDQRKTVPFFLIILLFPLVNFKSPTFFTKFNALGTISVLYLLVFVTYKVSQWGFHLNFDPPPAMKDFLVPQFLPSFPNLTGILALAFFIHNCVLTILRNQKNPENNSRDLSIAYFCVGVTYLLVGVLFYAGFPLPKKCIADNLLDNFGHNDILAFAARIFLLFQMTTVFPLITYMIRLQFMHAVFGNIYPSLKHVIILNVVLIAMCILFAVFLPQIGTIIRFAGAFCGVSLIFALPCLIYMLKLKQDGRLTWPMIAIHSFIIFLGVANFVGQFLTLSH</sequence>
<dbReference type="RefSeq" id="XP_013419464.1">
    <property type="nucleotide sequence ID" value="XM_013564010.1"/>
</dbReference>
<evidence type="ECO:0000259" key="17">
    <source>
        <dbReference type="Pfam" id="PF01490"/>
    </source>
</evidence>
<feature type="transmembrane region" description="Helical" evidence="16">
    <location>
        <begin position="224"/>
        <end position="244"/>
    </location>
</feature>
<keyword evidence="3" id="KW-0813">Transport</keyword>
<proteinExistence type="inferred from homology"/>
<keyword evidence="9" id="KW-0915">Sodium</keyword>
<feature type="transmembrane region" description="Helical" evidence="16">
    <location>
        <begin position="534"/>
        <end position="557"/>
    </location>
</feature>
<feature type="transmembrane region" description="Helical" evidence="16">
    <location>
        <begin position="321"/>
        <end position="338"/>
    </location>
</feature>
<evidence type="ECO:0000256" key="4">
    <source>
        <dbReference type="ARBA" id="ARBA00022692"/>
    </source>
</evidence>
<evidence type="ECO:0000256" key="9">
    <source>
        <dbReference type="ARBA" id="ARBA00023053"/>
    </source>
</evidence>
<keyword evidence="5" id="KW-0479">Metal-binding</keyword>
<dbReference type="GO" id="GO:0015179">
    <property type="term" value="F:L-amino acid transmembrane transporter activity"/>
    <property type="evidence" value="ECO:0007669"/>
    <property type="project" value="TreeGrafter"/>
</dbReference>
<evidence type="ECO:0000256" key="5">
    <source>
        <dbReference type="ARBA" id="ARBA00022723"/>
    </source>
</evidence>
<evidence type="ECO:0000256" key="7">
    <source>
        <dbReference type="ARBA" id="ARBA00022970"/>
    </source>
</evidence>
<dbReference type="InterPro" id="IPR013057">
    <property type="entry name" value="AA_transpt_TM"/>
</dbReference>
<keyword evidence="8 16" id="KW-1133">Transmembrane helix</keyword>
<evidence type="ECO:0000256" key="16">
    <source>
        <dbReference type="SAM" id="Phobius"/>
    </source>
</evidence>
<feature type="transmembrane region" description="Helical" evidence="16">
    <location>
        <begin position="345"/>
        <end position="362"/>
    </location>
</feature>
<evidence type="ECO:0000256" key="13">
    <source>
        <dbReference type="ARBA" id="ARBA00023228"/>
    </source>
</evidence>